<dbReference type="InterPro" id="IPR025345">
    <property type="entry name" value="DUF4249"/>
</dbReference>
<evidence type="ECO:0000313" key="1">
    <source>
        <dbReference type="EMBL" id="MFC3196894.1"/>
    </source>
</evidence>
<gene>
    <name evidence="1" type="ORF">ACFOET_04630</name>
</gene>
<comment type="caution">
    <text evidence="1">The sequence shown here is derived from an EMBL/GenBank/DDBJ whole genome shotgun (WGS) entry which is preliminary data.</text>
</comment>
<reference evidence="2" key="1">
    <citation type="journal article" date="2019" name="Int. J. Syst. Evol. Microbiol.">
        <title>The Global Catalogue of Microorganisms (GCM) 10K type strain sequencing project: providing services to taxonomists for standard genome sequencing and annotation.</title>
        <authorList>
            <consortium name="The Broad Institute Genomics Platform"/>
            <consortium name="The Broad Institute Genome Sequencing Center for Infectious Disease"/>
            <person name="Wu L."/>
            <person name="Ma J."/>
        </authorList>
    </citation>
    <scope>NUCLEOTIDE SEQUENCE [LARGE SCALE GENOMIC DNA]</scope>
    <source>
        <strain evidence="2">KCTC 52416</strain>
    </source>
</reference>
<keyword evidence="2" id="KW-1185">Reference proteome</keyword>
<proteinExistence type="predicted"/>
<accession>A0ABV7JFR4</accession>
<dbReference type="Proteomes" id="UP001595526">
    <property type="component" value="Unassembled WGS sequence"/>
</dbReference>
<dbReference type="EMBL" id="JBHRTA010000009">
    <property type="protein sequence ID" value="MFC3196894.1"/>
    <property type="molecule type" value="Genomic_DNA"/>
</dbReference>
<organism evidence="1 2">
    <name type="scientific">Parapedobacter deserti</name>
    <dbReference type="NCBI Taxonomy" id="1912957"/>
    <lineage>
        <taxon>Bacteria</taxon>
        <taxon>Pseudomonadati</taxon>
        <taxon>Bacteroidota</taxon>
        <taxon>Sphingobacteriia</taxon>
        <taxon>Sphingobacteriales</taxon>
        <taxon>Sphingobacteriaceae</taxon>
        <taxon>Parapedobacter</taxon>
    </lineage>
</organism>
<dbReference type="Pfam" id="PF14054">
    <property type="entry name" value="DUF4249"/>
    <property type="match status" value="1"/>
</dbReference>
<protein>
    <submittedName>
        <fullName evidence="1">DUF4249 domain-containing protein</fullName>
    </submittedName>
</protein>
<name>A0ABV7JFR4_9SPHI</name>
<evidence type="ECO:0000313" key="2">
    <source>
        <dbReference type="Proteomes" id="UP001595526"/>
    </source>
</evidence>
<dbReference type="PROSITE" id="PS51257">
    <property type="entry name" value="PROKAR_LIPOPROTEIN"/>
    <property type="match status" value="1"/>
</dbReference>
<sequence length="257" mass="28344">MLKYYRIALLATGFLWASCEDLIDINLNDADPKLVIAASVSNRLEQQRVVISRTVAFSSNSAFDPIANAEVTMTDGGGRLYKFTESQPGIYTNLFQGKEGERYELVVAVEGQVFTAVSIMPPRVMPDSIGTAVRSIFGEEQKFVAVKYQDPPGRNYYRFLWSVNNSPFKMLRVTDDKYNDGRYVSEDVTDFETELVAGDSVVIWMQSIDKPAFDFWNAVGSINPGSAAPANPPSVFGDGALGYFSAHALSEISTVVQ</sequence>
<dbReference type="RefSeq" id="WP_379020054.1">
    <property type="nucleotide sequence ID" value="NZ_JBHRTA010000009.1"/>
</dbReference>